<sequence length="203" mass="23386">MTKFIRERLSIGFTTRATLNRLLDTGNVTPQQVERLEQAALAFLVKAVEYAMEKLPLKEILLKHARFIDVQQRTECGVEDVLYFVERFVELLPYHGPQEHDELSAEFLEYQLMDIPMPQDPTTFDIEAFWDNMSSLKNRVTGMSRFQRLSKVAKLVMTLPHSSADAVRVFSRVTLGRGRGFSGLGGHSHSVWELRKRLIFTQL</sequence>
<evidence type="ECO:0000313" key="1">
    <source>
        <dbReference type="EMBL" id="CAK6982982.1"/>
    </source>
</evidence>
<name>A0AAV1QJ34_SCOSC</name>
<reference evidence="1 2" key="1">
    <citation type="submission" date="2024-01" db="EMBL/GenBank/DDBJ databases">
        <authorList>
            <person name="Alioto T."/>
            <person name="Alioto T."/>
            <person name="Gomez Garrido J."/>
        </authorList>
    </citation>
    <scope>NUCLEOTIDE SEQUENCE [LARGE SCALE GENOMIC DNA]</scope>
</reference>
<organism evidence="1 2">
    <name type="scientific">Scomber scombrus</name>
    <name type="common">Atlantic mackerel</name>
    <name type="synonym">Scomber vernalis</name>
    <dbReference type="NCBI Taxonomy" id="13677"/>
    <lineage>
        <taxon>Eukaryota</taxon>
        <taxon>Metazoa</taxon>
        <taxon>Chordata</taxon>
        <taxon>Craniata</taxon>
        <taxon>Vertebrata</taxon>
        <taxon>Euteleostomi</taxon>
        <taxon>Actinopterygii</taxon>
        <taxon>Neopterygii</taxon>
        <taxon>Teleostei</taxon>
        <taxon>Neoteleostei</taxon>
        <taxon>Acanthomorphata</taxon>
        <taxon>Pelagiaria</taxon>
        <taxon>Scombriformes</taxon>
        <taxon>Scombridae</taxon>
        <taxon>Scomber</taxon>
    </lineage>
</organism>
<keyword evidence="2" id="KW-1185">Reference proteome</keyword>
<proteinExistence type="predicted"/>
<dbReference type="EMBL" id="CAWUFR010001159">
    <property type="protein sequence ID" value="CAK6982982.1"/>
    <property type="molecule type" value="Genomic_DNA"/>
</dbReference>
<comment type="caution">
    <text evidence="1">The sequence shown here is derived from an EMBL/GenBank/DDBJ whole genome shotgun (WGS) entry which is preliminary data.</text>
</comment>
<gene>
    <name evidence="1" type="ORF">FSCOSCO3_A033487</name>
</gene>
<dbReference type="Proteomes" id="UP001314229">
    <property type="component" value="Unassembled WGS sequence"/>
</dbReference>
<protein>
    <submittedName>
        <fullName evidence="1">Uncharacterized protein LOC117454121</fullName>
    </submittedName>
</protein>
<dbReference type="AlphaFoldDB" id="A0AAV1QJ34"/>
<evidence type="ECO:0000313" key="2">
    <source>
        <dbReference type="Proteomes" id="UP001314229"/>
    </source>
</evidence>
<accession>A0AAV1QJ34</accession>